<dbReference type="AlphaFoldDB" id="A0A914VX37"/>
<feature type="region of interest" description="Disordered" evidence="1">
    <location>
        <begin position="1"/>
        <end position="37"/>
    </location>
</feature>
<evidence type="ECO:0000313" key="3">
    <source>
        <dbReference type="WBParaSite" id="PSAMB.scaffold2568size22514.g18330.t1"/>
    </source>
</evidence>
<organism evidence="2 3">
    <name type="scientific">Plectus sambesii</name>
    <dbReference type="NCBI Taxonomy" id="2011161"/>
    <lineage>
        <taxon>Eukaryota</taxon>
        <taxon>Metazoa</taxon>
        <taxon>Ecdysozoa</taxon>
        <taxon>Nematoda</taxon>
        <taxon>Chromadorea</taxon>
        <taxon>Plectida</taxon>
        <taxon>Plectina</taxon>
        <taxon>Plectoidea</taxon>
        <taxon>Plectidae</taxon>
        <taxon>Plectus</taxon>
    </lineage>
</organism>
<name>A0A914VX37_9BILA</name>
<reference evidence="3" key="1">
    <citation type="submission" date="2022-11" db="UniProtKB">
        <authorList>
            <consortium name="WormBaseParasite"/>
        </authorList>
    </citation>
    <scope>IDENTIFICATION</scope>
</reference>
<feature type="region of interest" description="Disordered" evidence="1">
    <location>
        <begin position="76"/>
        <end position="95"/>
    </location>
</feature>
<evidence type="ECO:0000256" key="1">
    <source>
        <dbReference type="SAM" id="MobiDB-lite"/>
    </source>
</evidence>
<dbReference type="Proteomes" id="UP000887566">
    <property type="component" value="Unplaced"/>
</dbReference>
<sequence length="95" mass="10701">MIPHSAFRIGDNDESSDELRPTNGMTDDRWRPPDSVDAKIPVNLTHHVSRLCGKPAAKSSEQRGPIDRTVVCRMTNDSSTRQCPNRPRHSVDTYD</sequence>
<proteinExistence type="predicted"/>
<evidence type="ECO:0000313" key="2">
    <source>
        <dbReference type="Proteomes" id="UP000887566"/>
    </source>
</evidence>
<protein>
    <submittedName>
        <fullName evidence="3">Uncharacterized protein</fullName>
    </submittedName>
</protein>
<dbReference type="WBParaSite" id="PSAMB.scaffold2568size22514.g18330.t1">
    <property type="protein sequence ID" value="PSAMB.scaffold2568size22514.g18330.t1"/>
    <property type="gene ID" value="PSAMB.scaffold2568size22514.g18330"/>
</dbReference>
<accession>A0A914VX37</accession>
<feature type="compositionally biased region" description="Basic and acidic residues" evidence="1">
    <location>
        <begin position="26"/>
        <end position="37"/>
    </location>
</feature>
<keyword evidence="2" id="KW-1185">Reference proteome</keyword>